<dbReference type="AlphaFoldDB" id="V4MYE9"/>
<dbReference type="Pfam" id="PF06528">
    <property type="entry name" value="Phage_P2_GpE"/>
    <property type="match status" value="1"/>
</dbReference>
<dbReference type="EMBL" id="AWGB01000175">
    <property type="protein sequence ID" value="ESQ74417.1"/>
    <property type="molecule type" value="Genomic_DNA"/>
</dbReference>
<organism evidence="1 2">
    <name type="scientific">Asticcacaulis benevestitus DSM 16100 = ATCC BAA-896</name>
    <dbReference type="NCBI Taxonomy" id="1121022"/>
    <lineage>
        <taxon>Bacteria</taxon>
        <taxon>Pseudomonadati</taxon>
        <taxon>Pseudomonadota</taxon>
        <taxon>Alphaproteobacteria</taxon>
        <taxon>Caulobacterales</taxon>
        <taxon>Caulobacteraceae</taxon>
        <taxon>Asticcacaulis</taxon>
    </lineage>
</organism>
<keyword evidence="2" id="KW-1185">Reference proteome</keyword>
<gene>
    <name evidence="1" type="ORF">ABENE_23705</name>
</gene>
<proteinExistence type="predicted"/>
<evidence type="ECO:0000313" key="2">
    <source>
        <dbReference type="Proteomes" id="UP000017837"/>
    </source>
</evidence>
<comment type="caution">
    <text evidence="1">The sequence shown here is derived from an EMBL/GenBank/DDBJ whole genome shotgun (WGS) entry which is preliminary data.</text>
</comment>
<dbReference type="Proteomes" id="UP000017837">
    <property type="component" value="Unassembled WGS sequence"/>
</dbReference>
<feature type="non-terminal residue" evidence="1">
    <location>
        <position position="1"/>
    </location>
</feature>
<dbReference type="PATRIC" id="fig|1121022.4.peg.4848"/>
<protein>
    <submittedName>
        <fullName evidence="1">Tail protein</fullName>
    </submittedName>
</protein>
<dbReference type="eggNOG" id="ENOG50339SE">
    <property type="taxonomic scope" value="Bacteria"/>
</dbReference>
<sequence>VIPDARLGVDDLMADIAVIFHWPPSEMAGMTLTELLNWRHLALQRSGVNHDE</sequence>
<evidence type="ECO:0000313" key="1">
    <source>
        <dbReference type="EMBL" id="ESQ74417.1"/>
    </source>
</evidence>
<name>V4MYE9_9CAUL</name>
<accession>V4MYE9</accession>
<dbReference type="InterPro" id="IPR009493">
    <property type="entry name" value="P2_GpE"/>
</dbReference>
<reference evidence="1 2" key="1">
    <citation type="journal article" date="2014" name="Nature">
        <title>Sequential evolution of bacterial morphology by co-option of a developmental regulator.</title>
        <authorList>
            <person name="Jiang C."/>
            <person name="Brown P.J."/>
            <person name="Ducret A."/>
            <person name="Brun Y.V."/>
        </authorList>
    </citation>
    <scope>NUCLEOTIDE SEQUENCE [LARGE SCALE GENOMIC DNA]</scope>
    <source>
        <strain evidence="1 2">DSM 16100</strain>
    </source>
</reference>